<dbReference type="InterPro" id="IPR036271">
    <property type="entry name" value="Tet_transcr_reg_TetR-rel_C_sf"/>
</dbReference>
<dbReference type="RefSeq" id="WP_175479973.1">
    <property type="nucleotide sequence ID" value="NZ_FOHO01000023.1"/>
</dbReference>
<evidence type="ECO:0000313" key="8">
    <source>
        <dbReference type="Proteomes" id="UP000199180"/>
    </source>
</evidence>
<reference evidence="7 8" key="1">
    <citation type="submission" date="2016-10" db="EMBL/GenBank/DDBJ databases">
        <authorList>
            <person name="de Groot N.N."/>
        </authorList>
    </citation>
    <scope>NUCLEOTIDE SEQUENCE [LARGE SCALE GENOMIC DNA]</scope>
    <source>
        <strain evidence="7 8">DSM 17862</strain>
    </source>
</reference>
<name>A0A1I0J9N3_9RHOB</name>
<accession>A0A1I0J9N3</accession>
<dbReference type="AlphaFoldDB" id="A0A1I0J9N3"/>
<dbReference type="Proteomes" id="UP000199180">
    <property type="component" value="Unassembled WGS sequence"/>
</dbReference>
<evidence type="ECO:0000256" key="2">
    <source>
        <dbReference type="ARBA" id="ARBA00023015"/>
    </source>
</evidence>
<dbReference type="InterPro" id="IPR001647">
    <property type="entry name" value="HTH_TetR"/>
</dbReference>
<dbReference type="GO" id="GO:0003700">
    <property type="term" value="F:DNA-binding transcription factor activity"/>
    <property type="evidence" value="ECO:0007669"/>
    <property type="project" value="TreeGrafter"/>
</dbReference>
<dbReference type="Pfam" id="PF00440">
    <property type="entry name" value="TetR_N"/>
    <property type="match status" value="1"/>
</dbReference>
<dbReference type="Gene3D" id="1.10.357.10">
    <property type="entry name" value="Tetracycline Repressor, domain 2"/>
    <property type="match status" value="1"/>
</dbReference>
<keyword evidence="3 5" id="KW-0238">DNA-binding</keyword>
<evidence type="ECO:0000256" key="3">
    <source>
        <dbReference type="ARBA" id="ARBA00023125"/>
    </source>
</evidence>
<proteinExistence type="predicted"/>
<dbReference type="Pfam" id="PF13977">
    <property type="entry name" value="TetR_C_6"/>
    <property type="match status" value="1"/>
</dbReference>
<evidence type="ECO:0000256" key="1">
    <source>
        <dbReference type="ARBA" id="ARBA00022491"/>
    </source>
</evidence>
<gene>
    <name evidence="7" type="ORF">SAMN04489858_12317</name>
</gene>
<dbReference type="PROSITE" id="PS50977">
    <property type="entry name" value="HTH_TETR_2"/>
    <property type="match status" value="1"/>
</dbReference>
<dbReference type="PANTHER" id="PTHR30055:SF228">
    <property type="entry name" value="TRANSCRIPTIONAL REGULATOR-RELATED"/>
    <property type="match status" value="1"/>
</dbReference>
<dbReference type="InterPro" id="IPR009057">
    <property type="entry name" value="Homeodomain-like_sf"/>
</dbReference>
<evidence type="ECO:0000256" key="4">
    <source>
        <dbReference type="ARBA" id="ARBA00023163"/>
    </source>
</evidence>
<dbReference type="SUPFAM" id="SSF48498">
    <property type="entry name" value="Tetracyclin repressor-like, C-terminal domain"/>
    <property type="match status" value="1"/>
</dbReference>
<dbReference type="NCBIfam" id="NF001978">
    <property type="entry name" value="PRK00767.1"/>
    <property type="match status" value="1"/>
</dbReference>
<dbReference type="SUPFAM" id="SSF46689">
    <property type="entry name" value="Homeodomain-like"/>
    <property type="match status" value="1"/>
</dbReference>
<dbReference type="InterPro" id="IPR050109">
    <property type="entry name" value="HTH-type_TetR-like_transc_reg"/>
</dbReference>
<feature type="DNA-binding region" description="H-T-H motif" evidence="5">
    <location>
        <begin position="43"/>
        <end position="62"/>
    </location>
</feature>
<sequence>MKTDSTPCGTGPKYSRKTADERREALLQAALRCIVRLGVEKSSIRAIADEAGVSVGLINHHYGSKEALVAAAYRHVADDLLSQIESRVAACDGGPRERLSAFIDASFSPVVLNETLFRAWLAFWTLQAQSPEVSAVHKERYGAYRQVLEKLFAQIKGDAEAGAMSPRMAAIGLSGLLDGLWLEWCLEPETFTPAEGIALAERWVETAIDDPGSL</sequence>
<evidence type="ECO:0000313" key="7">
    <source>
        <dbReference type="EMBL" id="SEU06705.1"/>
    </source>
</evidence>
<dbReference type="PANTHER" id="PTHR30055">
    <property type="entry name" value="HTH-TYPE TRANSCRIPTIONAL REGULATOR RUTR"/>
    <property type="match status" value="1"/>
</dbReference>
<keyword evidence="1" id="KW-0678">Repressor</keyword>
<evidence type="ECO:0000256" key="5">
    <source>
        <dbReference type="PROSITE-ProRule" id="PRU00335"/>
    </source>
</evidence>
<dbReference type="GO" id="GO:0000976">
    <property type="term" value="F:transcription cis-regulatory region binding"/>
    <property type="evidence" value="ECO:0007669"/>
    <property type="project" value="TreeGrafter"/>
</dbReference>
<keyword evidence="2" id="KW-0805">Transcription regulation</keyword>
<feature type="domain" description="HTH tetR-type" evidence="6">
    <location>
        <begin position="20"/>
        <end position="80"/>
    </location>
</feature>
<keyword evidence="8" id="KW-1185">Reference proteome</keyword>
<keyword evidence="4" id="KW-0804">Transcription</keyword>
<evidence type="ECO:0000259" key="6">
    <source>
        <dbReference type="PROSITE" id="PS50977"/>
    </source>
</evidence>
<dbReference type="InterPro" id="IPR039538">
    <property type="entry name" value="BetI_C"/>
</dbReference>
<dbReference type="PRINTS" id="PR00455">
    <property type="entry name" value="HTHTETR"/>
</dbReference>
<protein>
    <submittedName>
        <fullName evidence="7">DNA-binding transcriptional regulator, AcrR family</fullName>
    </submittedName>
</protein>
<organism evidence="7 8">
    <name type="scientific">Paracoccus homiensis</name>
    <dbReference type="NCBI Taxonomy" id="364199"/>
    <lineage>
        <taxon>Bacteria</taxon>
        <taxon>Pseudomonadati</taxon>
        <taxon>Pseudomonadota</taxon>
        <taxon>Alphaproteobacteria</taxon>
        <taxon>Rhodobacterales</taxon>
        <taxon>Paracoccaceae</taxon>
        <taxon>Paracoccus</taxon>
    </lineage>
</organism>
<dbReference type="STRING" id="364199.SAMN04489858_12317"/>
<dbReference type="EMBL" id="FOHO01000023">
    <property type="protein sequence ID" value="SEU06705.1"/>
    <property type="molecule type" value="Genomic_DNA"/>
</dbReference>